<sequence length="212" mass="23246">MMWPPQSEADVAAITDAKKALRRAVLVRRRARPDDERAALDHARFDRLRDFIAGRLPKSVACYVSEPPEPATLQLIAWFAAQDVPILLPVITEPTDHDQLFGEPDWAPYDGPESLHRGRLSIIEPTGNPLGPTALAEADLIIVPGLAGGVDGRRLGRGGGWYDRALQHIGPGAVVVMLLNDDEVVEVIPSHGWDRRVDVIITPTRVIAGTRR</sequence>
<feature type="binding site" evidence="4">
    <location>
        <position position="69"/>
    </location>
    <ligand>
        <name>substrate</name>
    </ligand>
</feature>
<keyword evidence="7" id="KW-1185">Reference proteome</keyword>
<keyword evidence="5" id="KW-0460">Magnesium</keyword>
<name>A0A1H1R818_9ACTN</name>
<dbReference type="InterPro" id="IPR002698">
    <property type="entry name" value="FTHF_cligase"/>
</dbReference>
<dbReference type="InterPro" id="IPR024185">
    <property type="entry name" value="FTHF_cligase-like_sf"/>
</dbReference>
<dbReference type="EC" id="6.3.3.2" evidence="5"/>
<dbReference type="EMBL" id="LT629772">
    <property type="protein sequence ID" value="SDS31927.1"/>
    <property type="molecule type" value="Genomic_DNA"/>
</dbReference>
<dbReference type="RefSeq" id="WP_157683280.1">
    <property type="nucleotide sequence ID" value="NZ_LT629772.1"/>
</dbReference>
<proteinExistence type="inferred from homology"/>
<dbReference type="Proteomes" id="UP000199103">
    <property type="component" value="Chromosome I"/>
</dbReference>
<dbReference type="OrthoDB" id="3242798at2"/>
<dbReference type="Gene3D" id="3.40.50.10420">
    <property type="entry name" value="NagB/RpiA/CoA transferase-like"/>
    <property type="match status" value="1"/>
</dbReference>
<evidence type="ECO:0000256" key="5">
    <source>
        <dbReference type="RuleBase" id="RU361279"/>
    </source>
</evidence>
<dbReference type="Pfam" id="PF01812">
    <property type="entry name" value="5-FTHF_cyc-lig"/>
    <property type="match status" value="1"/>
</dbReference>
<reference evidence="6 7" key="1">
    <citation type="submission" date="2016-10" db="EMBL/GenBank/DDBJ databases">
        <authorList>
            <person name="de Groot N.N."/>
        </authorList>
    </citation>
    <scope>NUCLEOTIDE SEQUENCE [LARGE SCALE GENOMIC DNA]</scope>
    <source>
        <strain evidence="6 7">DSM 21800</strain>
    </source>
</reference>
<dbReference type="GO" id="GO:0009396">
    <property type="term" value="P:folic acid-containing compound biosynthetic process"/>
    <property type="evidence" value="ECO:0007669"/>
    <property type="project" value="TreeGrafter"/>
</dbReference>
<organism evidence="6 7">
    <name type="scientific">Microlunatus soli</name>
    <dbReference type="NCBI Taxonomy" id="630515"/>
    <lineage>
        <taxon>Bacteria</taxon>
        <taxon>Bacillati</taxon>
        <taxon>Actinomycetota</taxon>
        <taxon>Actinomycetes</taxon>
        <taxon>Propionibacteriales</taxon>
        <taxon>Propionibacteriaceae</taxon>
        <taxon>Microlunatus</taxon>
    </lineage>
</organism>
<dbReference type="InterPro" id="IPR037171">
    <property type="entry name" value="NagB/RpiA_transferase-like"/>
</dbReference>
<dbReference type="GO" id="GO:0046872">
    <property type="term" value="F:metal ion binding"/>
    <property type="evidence" value="ECO:0007669"/>
    <property type="project" value="UniProtKB-KW"/>
</dbReference>
<evidence type="ECO:0000256" key="2">
    <source>
        <dbReference type="ARBA" id="ARBA00022741"/>
    </source>
</evidence>
<comment type="cofactor">
    <cofactor evidence="5">
        <name>Mg(2+)</name>
        <dbReference type="ChEBI" id="CHEBI:18420"/>
    </cofactor>
</comment>
<evidence type="ECO:0000313" key="6">
    <source>
        <dbReference type="EMBL" id="SDS31927.1"/>
    </source>
</evidence>
<feature type="binding site" evidence="4">
    <location>
        <begin position="18"/>
        <end position="22"/>
    </location>
    <ligand>
        <name>ATP</name>
        <dbReference type="ChEBI" id="CHEBI:30616"/>
    </ligand>
</feature>
<evidence type="ECO:0000256" key="1">
    <source>
        <dbReference type="ARBA" id="ARBA00010638"/>
    </source>
</evidence>
<keyword evidence="5" id="KW-0479">Metal-binding</keyword>
<dbReference type="PIRSF" id="PIRSF006806">
    <property type="entry name" value="FTHF_cligase"/>
    <property type="match status" value="1"/>
</dbReference>
<gene>
    <name evidence="6" type="ORF">SAMN04489812_1549</name>
</gene>
<dbReference type="NCBIfam" id="TIGR02727">
    <property type="entry name" value="MTHFS_bact"/>
    <property type="match status" value="1"/>
</dbReference>
<dbReference type="PANTHER" id="PTHR23407:SF1">
    <property type="entry name" value="5-FORMYLTETRAHYDROFOLATE CYCLO-LIGASE"/>
    <property type="match status" value="1"/>
</dbReference>
<dbReference type="PANTHER" id="PTHR23407">
    <property type="entry name" value="ATPASE INHIBITOR/5-FORMYLTETRAHYDROFOLATE CYCLO-LIGASE"/>
    <property type="match status" value="1"/>
</dbReference>
<dbReference type="STRING" id="630515.SAMN04489812_1549"/>
<accession>A0A1H1R818</accession>
<dbReference type="AlphaFoldDB" id="A0A1H1R818"/>
<protein>
    <recommendedName>
        <fullName evidence="5">5-formyltetrahydrofolate cyclo-ligase</fullName>
        <ecNumber evidence="5">6.3.3.2</ecNumber>
    </recommendedName>
</protein>
<evidence type="ECO:0000256" key="3">
    <source>
        <dbReference type="ARBA" id="ARBA00022840"/>
    </source>
</evidence>
<dbReference type="GO" id="GO:0035999">
    <property type="term" value="P:tetrahydrofolate interconversion"/>
    <property type="evidence" value="ECO:0007669"/>
    <property type="project" value="TreeGrafter"/>
</dbReference>
<keyword evidence="2 4" id="KW-0547">Nucleotide-binding</keyword>
<dbReference type="GO" id="GO:0030272">
    <property type="term" value="F:5-formyltetrahydrofolate cyclo-ligase activity"/>
    <property type="evidence" value="ECO:0007669"/>
    <property type="project" value="UniProtKB-EC"/>
</dbReference>
<comment type="catalytic activity">
    <reaction evidence="5">
        <text>(6S)-5-formyl-5,6,7,8-tetrahydrofolate + ATP = (6R)-5,10-methenyltetrahydrofolate + ADP + phosphate</text>
        <dbReference type="Rhea" id="RHEA:10488"/>
        <dbReference type="ChEBI" id="CHEBI:30616"/>
        <dbReference type="ChEBI" id="CHEBI:43474"/>
        <dbReference type="ChEBI" id="CHEBI:57455"/>
        <dbReference type="ChEBI" id="CHEBI:57457"/>
        <dbReference type="ChEBI" id="CHEBI:456216"/>
        <dbReference type="EC" id="6.3.3.2"/>
    </reaction>
</comment>
<dbReference type="GO" id="GO:0005524">
    <property type="term" value="F:ATP binding"/>
    <property type="evidence" value="ECO:0007669"/>
    <property type="project" value="UniProtKB-KW"/>
</dbReference>
<dbReference type="SUPFAM" id="SSF100950">
    <property type="entry name" value="NagB/RpiA/CoA transferase-like"/>
    <property type="match status" value="1"/>
</dbReference>
<evidence type="ECO:0000313" key="7">
    <source>
        <dbReference type="Proteomes" id="UP000199103"/>
    </source>
</evidence>
<evidence type="ECO:0000256" key="4">
    <source>
        <dbReference type="PIRSR" id="PIRSR006806-1"/>
    </source>
</evidence>
<feature type="binding site" evidence="4">
    <location>
        <position position="64"/>
    </location>
    <ligand>
        <name>substrate</name>
    </ligand>
</feature>
<feature type="binding site" evidence="4">
    <location>
        <begin position="154"/>
        <end position="162"/>
    </location>
    <ligand>
        <name>ATP</name>
        <dbReference type="ChEBI" id="CHEBI:30616"/>
    </ligand>
</feature>
<keyword evidence="3 4" id="KW-0067">ATP-binding</keyword>
<keyword evidence="6" id="KW-0436">Ligase</keyword>
<comment type="similarity">
    <text evidence="1 5">Belongs to the 5-formyltetrahydrofolate cyclo-ligase family.</text>
</comment>